<accession>A0ABV4HRZ5</accession>
<evidence type="ECO:0000313" key="7">
    <source>
        <dbReference type="EMBL" id="MEZ0475527.1"/>
    </source>
</evidence>
<dbReference type="InterPro" id="IPR011110">
    <property type="entry name" value="Reg_prop"/>
</dbReference>
<dbReference type="SUPFAM" id="SSF63829">
    <property type="entry name" value="Calcium-dependent phosphotriesterase"/>
    <property type="match status" value="1"/>
</dbReference>
<evidence type="ECO:0000259" key="6">
    <source>
        <dbReference type="PROSITE" id="PS50887"/>
    </source>
</evidence>
<dbReference type="InterPro" id="IPR000160">
    <property type="entry name" value="GGDEF_dom"/>
</dbReference>
<dbReference type="Pfam" id="PF00990">
    <property type="entry name" value="GGDEF"/>
    <property type="match status" value="1"/>
</dbReference>
<reference evidence="7 8" key="1">
    <citation type="submission" date="2024-07" db="EMBL/GenBank/DDBJ databases">
        <title>Luteimonas salilacus sp. nov., isolated from the shore soil of Salt Lake in Tibet of China.</title>
        <authorList>
            <person name="Zhang X."/>
            <person name="Li A."/>
        </authorList>
    </citation>
    <scope>NUCLEOTIDE SEQUENCE [LARGE SCALE GENOMIC DNA]</scope>
    <source>
        <strain evidence="7 8">B3-2-R+30</strain>
    </source>
</reference>
<gene>
    <name evidence="7" type="ORF">AB6713_13020</name>
</gene>
<dbReference type="NCBIfam" id="TIGR00254">
    <property type="entry name" value="GGDEF"/>
    <property type="match status" value="1"/>
</dbReference>
<organism evidence="7 8">
    <name type="scientific">Luteimonas salinilitoris</name>
    <dbReference type="NCBI Taxonomy" id="3237697"/>
    <lineage>
        <taxon>Bacteria</taxon>
        <taxon>Pseudomonadati</taxon>
        <taxon>Pseudomonadota</taxon>
        <taxon>Gammaproteobacteria</taxon>
        <taxon>Lysobacterales</taxon>
        <taxon>Lysobacteraceae</taxon>
        <taxon>Luteimonas</taxon>
    </lineage>
</organism>
<keyword evidence="5" id="KW-0732">Signal</keyword>
<sequence length="1048" mass="113973">MRNCIRSIRGARLRAIAAWLLWLPLAAAGAQDVALADAATMRLSLEGYGPDQGLSQSTVNALEVDDRGFLWLATQEGLNRFDGHRFRVHRRGRTGDDGLASGSIDALAFETGRQRLWLGTNDAGLEVVHLPDWRRTRLGPADGLSHSQVGQILLDPAGGAWVGTGAGIDHVDADLRRVRRLGATAAVVRLVAGNDRRSALVLDRNCRLWRATREGLQPLAEPPAGAEVCVGLQHGPEGAWVASERGGLHLLDAVDGRLLRHLPMSELGAGPERISALLRLSDGRVLVGFGDGNLRQLPADGASPRSLPLDRALQSAIVSLHEDGSGSLWIGTYTSGLYQMRPLSAAIRQGAPGVSSGPATWPSRSMRAIWRDGTHLLAGTDAGLMQRHGAGPWQPVPAFAGRSVRVIRPARGGGWWIGTHAGLWHWRGGDRAQRIVGLPDARIEDLWPADGGLWVATRGGLARIEGGRVVDDPRLAPLSGVLLTCLLRDDDGTLWIGSNADGLWRLDDDGVPQRFRPAGGELHESIWSLHAGSGALWAGSFSGGLYRIEPAGGHARAYTDNDGLANNVVYRILEDGDRRLWLSTNHGLSVLDPATGIIQNLGPRDGLQNQEFNSGSAFRAADGLLYFGGTRGLDVIDPRGLPVRSAPARPVLTALRIMSQEQPNGDTAPRETDLVYADGITLGHRDIVFSIAMTAIDFTAPDAARLRYRVEGLHQEWIHPNAAHAEFSASHLPPGRYTLHVQAAGRDGQFGPSRSLAVRMTPPWWRHPLAYFGYGLLTLLLLAGLATRVGAAMRREGRRVELLNQTVAERTAQLQEANQRLRHTNEQLDVATRRDPLTRISNRRDLQDWLGREAAALRVRLERSSDGHERLVFFMIDIDDFKQVNDLHGHQAGDEVLVHFADRLRLLCRDDDLLVRWGGEEFLLISRFTHIDDAMVLAERIRGTIARQPIRARPGVMLELTCSIGFAPWPFSLDWPALGDWEASVALADRCLYSAKRGGKDAWVGLAPGRAPGQAAIQALLAGASPDDVGEDGGRVLHSGNVTPRFER</sequence>
<evidence type="ECO:0000256" key="5">
    <source>
        <dbReference type="SAM" id="SignalP"/>
    </source>
</evidence>
<dbReference type="InterPro" id="IPR015943">
    <property type="entry name" value="WD40/YVTN_repeat-like_dom_sf"/>
</dbReference>
<protein>
    <recommendedName>
        <fullName evidence="1">diguanylate cyclase</fullName>
        <ecNumber evidence="1">2.7.7.65</ecNumber>
    </recommendedName>
</protein>
<comment type="caution">
    <text evidence="7">The sequence shown here is derived from an EMBL/GenBank/DDBJ whole genome shotgun (WGS) entry which is preliminary data.</text>
</comment>
<dbReference type="Proteomes" id="UP001566331">
    <property type="component" value="Unassembled WGS sequence"/>
</dbReference>
<evidence type="ECO:0000256" key="2">
    <source>
        <dbReference type="ARBA" id="ARBA00034247"/>
    </source>
</evidence>
<keyword evidence="7" id="KW-0808">Transferase</keyword>
<dbReference type="Pfam" id="PF07494">
    <property type="entry name" value="Reg_prop"/>
    <property type="match status" value="2"/>
</dbReference>
<dbReference type="PROSITE" id="PS50887">
    <property type="entry name" value="GGDEF"/>
    <property type="match status" value="1"/>
</dbReference>
<keyword evidence="7" id="KW-0548">Nucleotidyltransferase</keyword>
<feature type="transmembrane region" description="Helical" evidence="4">
    <location>
        <begin position="769"/>
        <end position="789"/>
    </location>
</feature>
<keyword evidence="4" id="KW-0472">Membrane</keyword>
<keyword evidence="8" id="KW-1185">Reference proteome</keyword>
<dbReference type="SUPFAM" id="SSF55073">
    <property type="entry name" value="Nucleotide cyclase"/>
    <property type="match status" value="1"/>
</dbReference>
<dbReference type="EC" id="2.7.7.65" evidence="1"/>
<dbReference type="Gene3D" id="3.30.70.270">
    <property type="match status" value="1"/>
</dbReference>
<evidence type="ECO:0000256" key="1">
    <source>
        <dbReference type="ARBA" id="ARBA00012528"/>
    </source>
</evidence>
<feature type="coiled-coil region" evidence="3">
    <location>
        <begin position="800"/>
        <end position="834"/>
    </location>
</feature>
<dbReference type="Pfam" id="PF07495">
    <property type="entry name" value="Y_Y_Y"/>
    <property type="match status" value="1"/>
</dbReference>
<proteinExistence type="predicted"/>
<dbReference type="Gene3D" id="2.130.10.10">
    <property type="entry name" value="YVTN repeat-like/Quinoprotein amine dehydrogenase"/>
    <property type="match status" value="3"/>
</dbReference>
<dbReference type="InterPro" id="IPR011123">
    <property type="entry name" value="Y_Y_Y"/>
</dbReference>
<feature type="chain" id="PRO_5045847528" description="diguanylate cyclase" evidence="5">
    <location>
        <begin position="31"/>
        <end position="1048"/>
    </location>
</feature>
<keyword evidence="4" id="KW-0812">Transmembrane</keyword>
<name>A0ABV4HRZ5_9GAMM</name>
<evidence type="ECO:0000256" key="3">
    <source>
        <dbReference type="SAM" id="Coils"/>
    </source>
</evidence>
<dbReference type="SMART" id="SM00267">
    <property type="entry name" value="GGDEF"/>
    <property type="match status" value="1"/>
</dbReference>
<dbReference type="GO" id="GO:0052621">
    <property type="term" value="F:diguanylate cyclase activity"/>
    <property type="evidence" value="ECO:0007669"/>
    <property type="project" value="UniProtKB-EC"/>
</dbReference>
<dbReference type="EMBL" id="JBFWIC010000017">
    <property type="protein sequence ID" value="MEZ0475527.1"/>
    <property type="molecule type" value="Genomic_DNA"/>
</dbReference>
<dbReference type="RefSeq" id="WP_370562451.1">
    <property type="nucleotide sequence ID" value="NZ_JBFWIB010000002.1"/>
</dbReference>
<dbReference type="SUPFAM" id="SSF101898">
    <property type="entry name" value="NHL repeat"/>
    <property type="match status" value="1"/>
</dbReference>
<evidence type="ECO:0000256" key="4">
    <source>
        <dbReference type="SAM" id="Phobius"/>
    </source>
</evidence>
<feature type="domain" description="GGDEF" evidence="6">
    <location>
        <begin position="869"/>
        <end position="1008"/>
    </location>
</feature>
<dbReference type="PANTHER" id="PTHR45138:SF9">
    <property type="entry name" value="DIGUANYLATE CYCLASE DGCM-RELATED"/>
    <property type="match status" value="1"/>
</dbReference>
<dbReference type="InterPro" id="IPR043128">
    <property type="entry name" value="Rev_trsase/Diguanyl_cyclase"/>
</dbReference>
<keyword evidence="4" id="KW-1133">Transmembrane helix</keyword>
<dbReference type="InterPro" id="IPR050469">
    <property type="entry name" value="Diguanylate_Cyclase"/>
</dbReference>
<evidence type="ECO:0000313" key="8">
    <source>
        <dbReference type="Proteomes" id="UP001566331"/>
    </source>
</evidence>
<dbReference type="InterPro" id="IPR013783">
    <property type="entry name" value="Ig-like_fold"/>
</dbReference>
<dbReference type="Gene3D" id="2.60.40.10">
    <property type="entry name" value="Immunoglobulins"/>
    <property type="match status" value="1"/>
</dbReference>
<comment type="catalytic activity">
    <reaction evidence="2">
        <text>2 GTP = 3',3'-c-di-GMP + 2 diphosphate</text>
        <dbReference type="Rhea" id="RHEA:24898"/>
        <dbReference type="ChEBI" id="CHEBI:33019"/>
        <dbReference type="ChEBI" id="CHEBI:37565"/>
        <dbReference type="ChEBI" id="CHEBI:58805"/>
        <dbReference type="EC" id="2.7.7.65"/>
    </reaction>
</comment>
<feature type="signal peptide" evidence="5">
    <location>
        <begin position="1"/>
        <end position="30"/>
    </location>
</feature>
<keyword evidence="3" id="KW-0175">Coiled coil</keyword>
<dbReference type="InterPro" id="IPR029787">
    <property type="entry name" value="Nucleotide_cyclase"/>
</dbReference>
<dbReference type="CDD" id="cd01949">
    <property type="entry name" value="GGDEF"/>
    <property type="match status" value="1"/>
</dbReference>
<dbReference type="PANTHER" id="PTHR45138">
    <property type="entry name" value="REGULATORY COMPONENTS OF SENSORY TRANSDUCTION SYSTEM"/>
    <property type="match status" value="1"/>
</dbReference>